<evidence type="ECO:0000256" key="1">
    <source>
        <dbReference type="ARBA" id="ARBA00022491"/>
    </source>
</evidence>
<proteinExistence type="predicted"/>
<dbReference type="InterPro" id="IPR028082">
    <property type="entry name" value="Peripla_BP_I"/>
</dbReference>
<evidence type="ECO:0000313" key="6">
    <source>
        <dbReference type="EMBL" id="PWJ22926.1"/>
    </source>
</evidence>
<dbReference type="PANTHER" id="PTHR30146:SF148">
    <property type="entry name" value="HTH-TYPE TRANSCRIPTIONAL REPRESSOR PURR-RELATED"/>
    <property type="match status" value="1"/>
</dbReference>
<organism evidence="6 7">
    <name type="scientific">Faecalicatena orotica</name>
    <dbReference type="NCBI Taxonomy" id="1544"/>
    <lineage>
        <taxon>Bacteria</taxon>
        <taxon>Bacillati</taxon>
        <taxon>Bacillota</taxon>
        <taxon>Clostridia</taxon>
        <taxon>Lachnospirales</taxon>
        <taxon>Lachnospiraceae</taxon>
        <taxon>Faecalicatena</taxon>
    </lineage>
</organism>
<protein>
    <submittedName>
        <fullName evidence="6">LacI family transcriptional regulator</fullName>
    </submittedName>
</protein>
<keyword evidence="4" id="KW-0804">Transcription</keyword>
<evidence type="ECO:0000259" key="5">
    <source>
        <dbReference type="PROSITE" id="PS50932"/>
    </source>
</evidence>
<dbReference type="SUPFAM" id="SSF47413">
    <property type="entry name" value="lambda repressor-like DNA-binding domains"/>
    <property type="match status" value="1"/>
</dbReference>
<dbReference type="InterPro" id="IPR010982">
    <property type="entry name" value="Lambda_DNA-bd_dom_sf"/>
</dbReference>
<sequence>MSATIKDIVKDTGLSPATISKYLNGKKIAPENKMAIEASIKKLGYIPNRSAQRLRSKKSNTITILLPSFSDYFWGSITTYIEEYMQKHNYSTIVMAYNPSKTDQSETYQQLLSIQTEGCIMVDENIEKSNLIQLMQEANIPCIFLDQILKTCTLDSVTSNNYESAYEMTLYLIQHGHKRIGVIGGPADSYTAMERIRGFRQACLEHGISEDHQIVYNGTYNAQSGLQLFQKMMELPERPTAVFSLNYYYIMACIQLLHKYDLRIPDDLSLVTFDDDEIFSAIHPPITVMLQDFPALGKEAGRLLLKRMRGDWEDFPQVSYVKAQFIERDSVKDIS</sequence>
<evidence type="ECO:0000256" key="2">
    <source>
        <dbReference type="ARBA" id="ARBA00023015"/>
    </source>
</evidence>
<dbReference type="GO" id="GO:0003700">
    <property type="term" value="F:DNA-binding transcription factor activity"/>
    <property type="evidence" value="ECO:0007669"/>
    <property type="project" value="TreeGrafter"/>
</dbReference>
<dbReference type="RefSeq" id="WP_109733312.1">
    <property type="nucleotide sequence ID" value="NZ_BAAACK010000022.1"/>
</dbReference>
<name>A0A2Y9BKR3_9FIRM</name>
<accession>A0A2Y9BKR3</accession>
<dbReference type="Gene3D" id="3.40.50.2300">
    <property type="match status" value="2"/>
</dbReference>
<dbReference type="PROSITE" id="PS50932">
    <property type="entry name" value="HTH_LACI_2"/>
    <property type="match status" value="1"/>
</dbReference>
<evidence type="ECO:0000313" key="7">
    <source>
        <dbReference type="Proteomes" id="UP000245845"/>
    </source>
</evidence>
<reference evidence="6 7" key="1">
    <citation type="submission" date="2018-05" db="EMBL/GenBank/DDBJ databases">
        <title>The Hungate 1000. A catalogue of reference genomes from the rumen microbiome.</title>
        <authorList>
            <person name="Kelly W."/>
        </authorList>
    </citation>
    <scope>NUCLEOTIDE SEQUENCE [LARGE SCALE GENOMIC DNA]</scope>
    <source>
        <strain evidence="6 7">NLAE-zl-C242</strain>
    </source>
</reference>
<keyword evidence="7" id="KW-1185">Reference proteome</keyword>
<dbReference type="AlphaFoldDB" id="A0A2Y9BKR3"/>
<keyword evidence="3" id="KW-0238">DNA-binding</keyword>
<dbReference type="Proteomes" id="UP000245845">
    <property type="component" value="Unassembled WGS sequence"/>
</dbReference>
<dbReference type="OrthoDB" id="9775106at2"/>
<dbReference type="InterPro" id="IPR046335">
    <property type="entry name" value="LacI/GalR-like_sensor"/>
</dbReference>
<dbReference type="SUPFAM" id="SSF53822">
    <property type="entry name" value="Periplasmic binding protein-like I"/>
    <property type="match status" value="1"/>
</dbReference>
<dbReference type="Pfam" id="PF00356">
    <property type="entry name" value="LacI"/>
    <property type="match status" value="1"/>
</dbReference>
<dbReference type="InterPro" id="IPR000843">
    <property type="entry name" value="HTH_LacI"/>
</dbReference>
<dbReference type="GO" id="GO:0000976">
    <property type="term" value="F:transcription cis-regulatory region binding"/>
    <property type="evidence" value="ECO:0007669"/>
    <property type="project" value="TreeGrafter"/>
</dbReference>
<keyword evidence="2" id="KW-0805">Transcription regulation</keyword>
<dbReference type="PANTHER" id="PTHR30146">
    <property type="entry name" value="LACI-RELATED TRANSCRIPTIONAL REPRESSOR"/>
    <property type="match status" value="1"/>
</dbReference>
<evidence type="ECO:0000256" key="4">
    <source>
        <dbReference type="ARBA" id="ARBA00023163"/>
    </source>
</evidence>
<dbReference type="Gene3D" id="1.10.260.40">
    <property type="entry name" value="lambda repressor-like DNA-binding domains"/>
    <property type="match status" value="1"/>
</dbReference>
<dbReference type="EMBL" id="QGDL01000016">
    <property type="protein sequence ID" value="PWJ22926.1"/>
    <property type="molecule type" value="Genomic_DNA"/>
</dbReference>
<keyword evidence="1" id="KW-0678">Repressor</keyword>
<dbReference type="CDD" id="cd06267">
    <property type="entry name" value="PBP1_LacI_sugar_binding-like"/>
    <property type="match status" value="1"/>
</dbReference>
<dbReference type="CDD" id="cd01392">
    <property type="entry name" value="HTH_LacI"/>
    <property type="match status" value="1"/>
</dbReference>
<comment type="caution">
    <text evidence="6">The sequence shown here is derived from an EMBL/GenBank/DDBJ whole genome shotgun (WGS) entry which is preliminary data.</text>
</comment>
<dbReference type="SMART" id="SM00354">
    <property type="entry name" value="HTH_LACI"/>
    <property type="match status" value="1"/>
</dbReference>
<dbReference type="Pfam" id="PF13377">
    <property type="entry name" value="Peripla_BP_3"/>
    <property type="match status" value="1"/>
</dbReference>
<feature type="domain" description="HTH lacI-type" evidence="5">
    <location>
        <begin position="3"/>
        <end position="56"/>
    </location>
</feature>
<evidence type="ECO:0000256" key="3">
    <source>
        <dbReference type="ARBA" id="ARBA00023125"/>
    </source>
</evidence>
<gene>
    <name evidence="6" type="ORF">A8806_116103</name>
</gene>